<keyword evidence="3" id="KW-0479">Metal-binding</keyword>
<dbReference type="InterPro" id="IPR036412">
    <property type="entry name" value="HAD-like_sf"/>
</dbReference>
<keyword evidence="7" id="KW-1185">Reference proteome</keyword>
<dbReference type="InterPro" id="IPR023214">
    <property type="entry name" value="HAD_sf"/>
</dbReference>
<organism evidence="6 7">
    <name type="scientific">Ramazzottius varieornatus</name>
    <name type="common">Water bear</name>
    <name type="synonym">Tardigrade</name>
    <dbReference type="NCBI Taxonomy" id="947166"/>
    <lineage>
        <taxon>Eukaryota</taxon>
        <taxon>Metazoa</taxon>
        <taxon>Ecdysozoa</taxon>
        <taxon>Tardigrada</taxon>
        <taxon>Eutardigrada</taxon>
        <taxon>Parachela</taxon>
        <taxon>Hypsibioidea</taxon>
        <taxon>Ramazzottiidae</taxon>
        <taxon>Ramazzottius</taxon>
    </lineage>
</organism>
<proteinExistence type="inferred from homology"/>
<dbReference type="OrthoDB" id="426235at2759"/>
<dbReference type="InterPro" id="IPR006357">
    <property type="entry name" value="HAD-SF_hydro_IIA"/>
</dbReference>
<accession>A0A1D1V9H7</accession>
<dbReference type="Pfam" id="PF13242">
    <property type="entry name" value="Hydrolase_like"/>
    <property type="match status" value="1"/>
</dbReference>
<dbReference type="InterPro" id="IPR006355">
    <property type="entry name" value="LHPP/HDHD2"/>
</dbReference>
<dbReference type="GO" id="GO:0016791">
    <property type="term" value="F:phosphatase activity"/>
    <property type="evidence" value="ECO:0007669"/>
    <property type="project" value="InterPro"/>
</dbReference>
<dbReference type="Gene3D" id="3.40.50.1000">
    <property type="entry name" value="HAD superfamily/HAD-like"/>
    <property type="match status" value="2"/>
</dbReference>
<dbReference type="AlphaFoldDB" id="A0A1D1V9H7"/>
<comment type="caution">
    <text evidence="6">The sequence shown here is derived from an EMBL/GenBank/DDBJ whole genome shotgun (WGS) entry which is preliminary data.</text>
</comment>
<dbReference type="Pfam" id="PF13344">
    <property type="entry name" value="Hydrolase_6"/>
    <property type="match status" value="1"/>
</dbReference>
<dbReference type="FunFam" id="3.40.50.1000:FF:000060">
    <property type="entry name" value="Haloacid dehalogenase-like hydrolase domain-containing protein 2"/>
    <property type="match status" value="1"/>
</dbReference>
<dbReference type="GO" id="GO:0046872">
    <property type="term" value="F:metal ion binding"/>
    <property type="evidence" value="ECO:0007669"/>
    <property type="project" value="UniProtKB-KW"/>
</dbReference>
<protein>
    <recommendedName>
        <fullName evidence="5">Haloacid dehalogenase-like hydrolase domain-containing protein 2</fullName>
    </recommendedName>
</protein>
<dbReference type="GO" id="GO:0005737">
    <property type="term" value="C:cytoplasm"/>
    <property type="evidence" value="ECO:0007669"/>
    <property type="project" value="TreeGrafter"/>
</dbReference>
<evidence type="ECO:0000256" key="2">
    <source>
        <dbReference type="ARBA" id="ARBA00007958"/>
    </source>
</evidence>
<gene>
    <name evidence="6" type="primary">RvY_09458-1</name>
    <name evidence="6" type="synonym">RvY_09458.1</name>
    <name evidence="6" type="ORF">RvY_09458</name>
</gene>
<reference evidence="6 7" key="1">
    <citation type="journal article" date="2016" name="Nat. Commun.">
        <title>Extremotolerant tardigrade genome and improved radiotolerance of human cultured cells by tardigrade-unique protein.</title>
        <authorList>
            <person name="Hashimoto T."/>
            <person name="Horikawa D.D."/>
            <person name="Saito Y."/>
            <person name="Kuwahara H."/>
            <person name="Kozuka-Hata H."/>
            <person name="Shin-I T."/>
            <person name="Minakuchi Y."/>
            <person name="Ohishi K."/>
            <person name="Motoyama A."/>
            <person name="Aizu T."/>
            <person name="Enomoto A."/>
            <person name="Kondo K."/>
            <person name="Tanaka S."/>
            <person name="Hara Y."/>
            <person name="Koshikawa S."/>
            <person name="Sagara H."/>
            <person name="Miura T."/>
            <person name="Yokobori S."/>
            <person name="Miyagawa K."/>
            <person name="Suzuki Y."/>
            <person name="Kubo T."/>
            <person name="Oyama M."/>
            <person name="Kohara Y."/>
            <person name="Fujiyama A."/>
            <person name="Arakawa K."/>
            <person name="Katayama T."/>
            <person name="Toyoda A."/>
            <person name="Kunieda T."/>
        </authorList>
    </citation>
    <scope>NUCLEOTIDE SEQUENCE [LARGE SCALE GENOMIC DNA]</scope>
    <source>
        <strain evidence="6 7">YOKOZUNA-1</strain>
    </source>
</reference>
<dbReference type="Proteomes" id="UP000186922">
    <property type="component" value="Unassembled WGS sequence"/>
</dbReference>
<comment type="cofactor">
    <cofactor evidence="1">
        <name>Mg(2+)</name>
        <dbReference type="ChEBI" id="CHEBI:18420"/>
    </cofactor>
</comment>
<dbReference type="NCBIfam" id="TIGR01458">
    <property type="entry name" value="HAD-SF-IIA-hyp3"/>
    <property type="match status" value="1"/>
</dbReference>
<dbReference type="NCBIfam" id="TIGR01460">
    <property type="entry name" value="HAD-SF-IIA"/>
    <property type="match status" value="1"/>
</dbReference>
<evidence type="ECO:0000256" key="3">
    <source>
        <dbReference type="ARBA" id="ARBA00022723"/>
    </source>
</evidence>
<sequence>MPTRSLTAVDQPEPTGHKHVKMRRFCMALIDVSGTLHIEDQAVQGAVEAIDRLRASGIPFRFVTNTTKESKRALHNRLSSLGFHISPEEIFTSMTAARKILEAKKWRPWLLVSDEALEDFEGISTDNPNAVVVGLAPERLNYANMNMAFDMVFNRGAHLMAIHKSRYYQTKHGLALGPGAFVSGLEYATGIKAQVVGKPDAAFFHSAIPGALSTHKLNEIVMVGDDVRDDVQGALKAGLSAILVKTGKYKEGDEKTIEQECTFVANDVVQAVEYILEEL</sequence>
<evidence type="ECO:0000256" key="5">
    <source>
        <dbReference type="ARBA" id="ARBA00039666"/>
    </source>
</evidence>
<dbReference type="EMBL" id="BDGG01000004">
    <property type="protein sequence ID" value="GAU98294.1"/>
    <property type="molecule type" value="Genomic_DNA"/>
</dbReference>
<evidence type="ECO:0000313" key="7">
    <source>
        <dbReference type="Proteomes" id="UP000186922"/>
    </source>
</evidence>
<comment type="similarity">
    <text evidence="2">Belongs to the HAD-like hydrolase superfamily.</text>
</comment>
<evidence type="ECO:0000256" key="4">
    <source>
        <dbReference type="ARBA" id="ARBA00022842"/>
    </source>
</evidence>
<keyword evidence="4" id="KW-0460">Magnesium</keyword>
<name>A0A1D1V9H7_RAMVA</name>
<dbReference type="SUPFAM" id="SSF56784">
    <property type="entry name" value="HAD-like"/>
    <property type="match status" value="1"/>
</dbReference>
<dbReference type="PANTHER" id="PTHR19288:SF46">
    <property type="entry name" value="HALOACID DEHALOGENASE-LIKE HYDROLASE DOMAIN-CONTAINING PROTEIN 2"/>
    <property type="match status" value="1"/>
</dbReference>
<dbReference type="PANTHER" id="PTHR19288">
    <property type="entry name" value="4-NITROPHENYLPHOSPHATASE-RELATED"/>
    <property type="match status" value="1"/>
</dbReference>
<dbReference type="STRING" id="947166.A0A1D1V9H7"/>
<evidence type="ECO:0000256" key="1">
    <source>
        <dbReference type="ARBA" id="ARBA00001946"/>
    </source>
</evidence>
<evidence type="ECO:0000313" key="6">
    <source>
        <dbReference type="EMBL" id="GAU98294.1"/>
    </source>
</evidence>